<comment type="caution">
    <text evidence="26">The sequence shown here is derived from an EMBL/GenBank/DDBJ whole genome shotgun (WGS) entry which is preliminary data.</text>
</comment>
<comment type="similarity">
    <text evidence="5 23">Belongs to the folylpolyglutamate synthase family.</text>
</comment>
<evidence type="ECO:0000256" key="11">
    <source>
        <dbReference type="ARBA" id="ARBA00022723"/>
    </source>
</evidence>
<dbReference type="GO" id="GO:0046872">
    <property type="term" value="F:metal ion binding"/>
    <property type="evidence" value="ECO:0007669"/>
    <property type="project" value="UniProtKB-KW"/>
</dbReference>
<dbReference type="GO" id="GO:0005737">
    <property type="term" value="C:cytoplasm"/>
    <property type="evidence" value="ECO:0007669"/>
    <property type="project" value="TreeGrafter"/>
</dbReference>
<dbReference type="NCBIfam" id="TIGR01499">
    <property type="entry name" value="folC"/>
    <property type="match status" value="1"/>
</dbReference>
<comment type="subunit">
    <text evidence="6">Monomer.</text>
</comment>
<evidence type="ECO:0000313" key="26">
    <source>
        <dbReference type="EMBL" id="MDG6894096.1"/>
    </source>
</evidence>
<keyword evidence="13 23" id="KW-0067">ATP-binding</keyword>
<evidence type="ECO:0000256" key="12">
    <source>
        <dbReference type="ARBA" id="ARBA00022741"/>
    </source>
</evidence>
<organism evidence="26 27">
    <name type="scientific">Volucribacter amazonae</name>
    <dbReference type="NCBI Taxonomy" id="256731"/>
    <lineage>
        <taxon>Bacteria</taxon>
        <taxon>Pseudomonadati</taxon>
        <taxon>Pseudomonadota</taxon>
        <taxon>Gammaproteobacteria</taxon>
        <taxon>Pasteurellales</taxon>
        <taxon>Pasteurellaceae</taxon>
        <taxon>Volucribacter</taxon>
    </lineage>
</organism>
<evidence type="ECO:0000256" key="17">
    <source>
        <dbReference type="ARBA" id="ARBA00030592"/>
    </source>
</evidence>
<comment type="pathway">
    <text evidence="4">Cofactor biosynthesis; tetrahydrofolylpolyglutamate biosynthesis.</text>
</comment>
<proteinExistence type="inferred from homology"/>
<dbReference type="PANTHER" id="PTHR11136">
    <property type="entry name" value="FOLYLPOLYGLUTAMATE SYNTHASE-RELATED"/>
    <property type="match status" value="1"/>
</dbReference>
<evidence type="ECO:0000256" key="23">
    <source>
        <dbReference type="PIRNR" id="PIRNR001563"/>
    </source>
</evidence>
<dbReference type="GO" id="GO:0005524">
    <property type="term" value="F:ATP binding"/>
    <property type="evidence" value="ECO:0007669"/>
    <property type="project" value="UniProtKB-KW"/>
</dbReference>
<dbReference type="InterPro" id="IPR004101">
    <property type="entry name" value="Mur_ligase_C"/>
</dbReference>
<protein>
    <recommendedName>
        <fullName evidence="9">Dihydrofolate synthase/folylpolyglutamate synthase</fullName>
        <ecNumber evidence="7">6.3.2.12</ecNumber>
        <ecNumber evidence="8">6.3.2.17</ecNumber>
    </recommendedName>
    <alternativeName>
        <fullName evidence="18">Folylpoly-gamma-glutamate synthetase-dihydrofolate synthetase</fullName>
    </alternativeName>
    <alternativeName>
        <fullName evidence="16">Folylpolyglutamate synthetase</fullName>
    </alternativeName>
    <alternativeName>
        <fullName evidence="17">Tetrahydrofolylpolyglutamate synthase</fullName>
    </alternativeName>
</protein>
<dbReference type="PROSITE" id="PS01012">
    <property type="entry name" value="FOLYLPOLYGLU_SYNT_2"/>
    <property type="match status" value="1"/>
</dbReference>
<dbReference type="Proteomes" id="UP001155500">
    <property type="component" value="Unassembled WGS sequence"/>
</dbReference>
<comment type="catalytic activity">
    <reaction evidence="20">
        <text>10-formyltetrahydrofolyl-(gamma-L-Glu)(n) + L-glutamate + ATP = 10-formyltetrahydrofolyl-(gamma-L-Glu)(n+1) + ADP + phosphate + H(+)</text>
        <dbReference type="Rhea" id="RHEA:51904"/>
        <dbReference type="Rhea" id="RHEA-COMP:13088"/>
        <dbReference type="Rhea" id="RHEA-COMP:14300"/>
        <dbReference type="ChEBI" id="CHEBI:15378"/>
        <dbReference type="ChEBI" id="CHEBI:29985"/>
        <dbReference type="ChEBI" id="CHEBI:30616"/>
        <dbReference type="ChEBI" id="CHEBI:43474"/>
        <dbReference type="ChEBI" id="CHEBI:134413"/>
        <dbReference type="ChEBI" id="CHEBI:456216"/>
        <dbReference type="EC" id="6.3.2.17"/>
    </reaction>
</comment>
<dbReference type="InterPro" id="IPR013221">
    <property type="entry name" value="Mur_ligase_cen"/>
</dbReference>
<evidence type="ECO:0000256" key="18">
    <source>
        <dbReference type="ARBA" id="ARBA00032510"/>
    </source>
</evidence>
<evidence type="ECO:0000256" key="8">
    <source>
        <dbReference type="ARBA" id="ARBA00013025"/>
    </source>
</evidence>
<evidence type="ECO:0000256" key="5">
    <source>
        <dbReference type="ARBA" id="ARBA00008276"/>
    </source>
</evidence>
<keyword evidence="14" id="KW-0460">Magnesium</keyword>
<evidence type="ECO:0000256" key="15">
    <source>
        <dbReference type="ARBA" id="ARBA00022909"/>
    </source>
</evidence>
<dbReference type="GO" id="GO:0008841">
    <property type="term" value="F:dihydrofolate synthase activity"/>
    <property type="evidence" value="ECO:0007669"/>
    <property type="project" value="UniProtKB-EC"/>
</dbReference>
<dbReference type="PROSITE" id="PS01011">
    <property type="entry name" value="FOLYLPOLYGLU_SYNT_1"/>
    <property type="match status" value="1"/>
</dbReference>
<evidence type="ECO:0000256" key="10">
    <source>
        <dbReference type="ARBA" id="ARBA00022598"/>
    </source>
</evidence>
<dbReference type="Gene3D" id="3.90.190.20">
    <property type="entry name" value="Mur ligase, C-terminal domain"/>
    <property type="match status" value="1"/>
</dbReference>
<evidence type="ECO:0000256" key="19">
    <source>
        <dbReference type="ARBA" id="ARBA00047493"/>
    </source>
</evidence>
<evidence type="ECO:0000256" key="4">
    <source>
        <dbReference type="ARBA" id="ARBA00005150"/>
    </source>
</evidence>
<comment type="catalytic activity">
    <reaction evidence="22">
        <text>7,8-dihydropteroate + L-glutamate + ATP = 7,8-dihydrofolate + ADP + phosphate + H(+)</text>
        <dbReference type="Rhea" id="RHEA:23584"/>
        <dbReference type="ChEBI" id="CHEBI:15378"/>
        <dbReference type="ChEBI" id="CHEBI:17839"/>
        <dbReference type="ChEBI" id="CHEBI:29985"/>
        <dbReference type="ChEBI" id="CHEBI:30616"/>
        <dbReference type="ChEBI" id="CHEBI:43474"/>
        <dbReference type="ChEBI" id="CHEBI:57451"/>
        <dbReference type="ChEBI" id="CHEBI:456216"/>
        <dbReference type="EC" id="6.3.2.12"/>
    </reaction>
</comment>
<evidence type="ECO:0000256" key="9">
    <source>
        <dbReference type="ARBA" id="ARBA00019357"/>
    </source>
</evidence>
<dbReference type="RefSeq" id="WP_279571597.1">
    <property type="nucleotide sequence ID" value="NZ_LWID01000001.1"/>
</dbReference>
<dbReference type="FunFam" id="3.40.1190.10:FF:000004">
    <property type="entry name" value="Dihydrofolate synthase/folylpolyglutamate synthase"/>
    <property type="match status" value="1"/>
</dbReference>
<dbReference type="Pfam" id="PF08245">
    <property type="entry name" value="Mur_ligase_M"/>
    <property type="match status" value="1"/>
</dbReference>
<evidence type="ECO:0000256" key="7">
    <source>
        <dbReference type="ARBA" id="ARBA00013023"/>
    </source>
</evidence>
<dbReference type="GO" id="GO:0046656">
    <property type="term" value="P:folic acid biosynthetic process"/>
    <property type="evidence" value="ECO:0007669"/>
    <property type="project" value="UniProtKB-KW"/>
</dbReference>
<dbReference type="Pfam" id="PF02875">
    <property type="entry name" value="Mur_ligase_C"/>
    <property type="match status" value="1"/>
</dbReference>
<evidence type="ECO:0000259" key="24">
    <source>
        <dbReference type="Pfam" id="PF02875"/>
    </source>
</evidence>
<keyword evidence="10 23" id="KW-0436">Ligase</keyword>
<evidence type="ECO:0000313" key="27">
    <source>
        <dbReference type="Proteomes" id="UP001155500"/>
    </source>
</evidence>
<feature type="domain" description="Mur ligase central" evidence="25">
    <location>
        <begin position="53"/>
        <end position="197"/>
    </location>
</feature>
<evidence type="ECO:0000259" key="25">
    <source>
        <dbReference type="Pfam" id="PF08245"/>
    </source>
</evidence>
<comment type="catalytic activity">
    <reaction evidence="21">
        <text>(6R)-5,10-methylenetetrahydrofolyl-(gamma-L-Glu)(n) + L-glutamate + ATP = (6R)-5,10-methylenetetrahydrofolyl-(gamma-L-Glu)(n+1) + ADP + phosphate + H(+)</text>
        <dbReference type="Rhea" id="RHEA:51912"/>
        <dbReference type="Rhea" id="RHEA-COMP:13257"/>
        <dbReference type="Rhea" id="RHEA-COMP:13258"/>
        <dbReference type="ChEBI" id="CHEBI:15378"/>
        <dbReference type="ChEBI" id="CHEBI:29985"/>
        <dbReference type="ChEBI" id="CHEBI:30616"/>
        <dbReference type="ChEBI" id="CHEBI:43474"/>
        <dbReference type="ChEBI" id="CHEBI:136572"/>
        <dbReference type="ChEBI" id="CHEBI:456216"/>
        <dbReference type="EC" id="6.3.2.17"/>
    </reaction>
</comment>
<dbReference type="GO" id="GO:0004326">
    <property type="term" value="F:tetrahydrofolylpolyglutamate synthase activity"/>
    <property type="evidence" value="ECO:0007669"/>
    <property type="project" value="UniProtKB-EC"/>
</dbReference>
<evidence type="ECO:0000256" key="22">
    <source>
        <dbReference type="ARBA" id="ARBA00049161"/>
    </source>
</evidence>
<dbReference type="NCBIfam" id="NF008101">
    <property type="entry name" value="PRK10846.1"/>
    <property type="match status" value="1"/>
</dbReference>
<evidence type="ECO:0000256" key="14">
    <source>
        <dbReference type="ARBA" id="ARBA00022842"/>
    </source>
</evidence>
<evidence type="ECO:0000256" key="13">
    <source>
        <dbReference type="ARBA" id="ARBA00022840"/>
    </source>
</evidence>
<accession>A0A9X4PB43</accession>
<dbReference type="InterPro" id="IPR018109">
    <property type="entry name" value="Folylpolyglutamate_synth_CS"/>
</dbReference>
<dbReference type="SUPFAM" id="SSF53623">
    <property type="entry name" value="MurD-like peptide ligases, catalytic domain"/>
    <property type="match status" value="1"/>
</dbReference>
<comment type="pathway">
    <text evidence="3">Cofactor biosynthesis; tetrahydrofolate biosynthesis; 7,8-dihydrofolate from 2-amino-4-hydroxy-6-hydroxymethyl-7,8-dihydropteridine diphosphate and 4-aminobenzoate: step 2/2.</text>
</comment>
<keyword evidence="27" id="KW-1185">Reference proteome</keyword>
<dbReference type="AlphaFoldDB" id="A0A9X4PB43"/>
<dbReference type="EMBL" id="LWID01000001">
    <property type="protein sequence ID" value="MDG6894096.1"/>
    <property type="molecule type" value="Genomic_DNA"/>
</dbReference>
<evidence type="ECO:0000256" key="21">
    <source>
        <dbReference type="ARBA" id="ARBA00049035"/>
    </source>
</evidence>
<feature type="domain" description="Mur ligase C-terminal" evidence="24">
    <location>
        <begin position="307"/>
        <end position="424"/>
    </location>
</feature>
<keyword evidence="12 23" id="KW-0547">Nucleotide-binding</keyword>
<dbReference type="Gene3D" id="3.40.1190.10">
    <property type="entry name" value="Mur-like, catalytic domain"/>
    <property type="match status" value="1"/>
</dbReference>
<dbReference type="PIRSF" id="PIRSF001563">
    <property type="entry name" value="Folylpolyglu_synth"/>
    <property type="match status" value="1"/>
</dbReference>
<dbReference type="InterPro" id="IPR036615">
    <property type="entry name" value="Mur_ligase_C_dom_sf"/>
</dbReference>
<evidence type="ECO:0000256" key="1">
    <source>
        <dbReference type="ARBA" id="ARBA00001946"/>
    </source>
</evidence>
<keyword evidence="15" id="KW-0289">Folate biosynthesis</keyword>
<gene>
    <name evidence="26" type="ORF">A6A20_00255</name>
</gene>
<keyword evidence="11" id="KW-0479">Metal-binding</keyword>
<dbReference type="InterPro" id="IPR036565">
    <property type="entry name" value="Mur-like_cat_sf"/>
</dbReference>
<dbReference type="EC" id="6.3.2.17" evidence="8"/>
<evidence type="ECO:0000256" key="16">
    <source>
        <dbReference type="ARBA" id="ARBA00030048"/>
    </source>
</evidence>
<evidence type="ECO:0000256" key="20">
    <source>
        <dbReference type="ARBA" id="ARBA00047808"/>
    </source>
</evidence>
<dbReference type="SUPFAM" id="SSF53244">
    <property type="entry name" value="MurD-like peptide ligases, peptide-binding domain"/>
    <property type="match status" value="1"/>
</dbReference>
<evidence type="ECO:0000256" key="6">
    <source>
        <dbReference type="ARBA" id="ARBA00011245"/>
    </source>
</evidence>
<evidence type="ECO:0000256" key="2">
    <source>
        <dbReference type="ARBA" id="ARBA00002714"/>
    </source>
</evidence>
<dbReference type="EC" id="6.3.2.12" evidence="7"/>
<evidence type="ECO:0000256" key="3">
    <source>
        <dbReference type="ARBA" id="ARBA00004799"/>
    </source>
</evidence>
<reference evidence="26" key="1">
    <citation type="submission" date="2016-03" db="EMBL/GenBank/DDBJ databases">
        <title>Co-evolution between Pasteurellaceae and their hosts.</title>
        <authorList>
            <person name="Hansen M.J."/>
            <person name="Bojesen A.M."/>
            <person name="Planet P."/>
        </authorList>
    </citation>
    <scope>NUCLEOTIDE SEQUENCE</scope>
    <source>
        <strain evidence="26">146/S8/89</strain>
    </source>
</reference>
<comment type="catalytic activity">
    <reaction evidence="19">
        <text>(6S)-5,6,7,8-tetrahydrofolyl-(gamma-L-Glu)(n) + L-glutamate + ATP = (6S)-5,6,7,8-tetrahydrofolyl-(gamma-L-Glu)(n+1) + ADP + phosphate + H(+)</text>
        <dbReference type="Rhea" id="RHEA:10580"/>
        <dbReference type="Rhea" id="RHEA-COMP:14738"/>
        <dbReference type="Rhea" id="RHEA-COMP:14740"/>
        <dbReference type="ChEBI" id="CHEBI:15378"/>
        <dbReference type="ChEBI" id="CHEBI:29985"/>
        <dbReference type="ChEBI" id="CHEBI:30616"/>
        <dbReference type="ChEBI" id="CHEBI:43474"/>
        <dbReference type="ChEBI" id="CHEBI:141005"/>
        <dbReference type="ChEBI" id="CHEBI:456216"/>
        <dbReference type="EC" id="6.3.2.17"/>
    </reaction>
</comment>
<name>A0A9X4PB43_9PAST</name>
<comment type="cofactor">
    <cofactor evidence="1">
        <name>Mg(2+)</name>
        <dbReference type="ChEBI" id="CHEBI:18420"/>
    </cofactor>
</comment>
<dbReference type="InterPro" id="IPR001645">
    <property type="entry name" value="Folylpolyglutamate_synth"/>
</dbReference>
<dbReference type="PANTHER" id="PTHR11136:SF0">
    <property type="entry name" value="DIHYDROFOLATE SYNTHETASE-RELATED"/>
    <property type="match status" value="1"/>
</dbReference>
<comment type="function">
    <text evidence="2">Functions in two distinct reactions of the de novo folate biosynthetic pathway. Catalyzes the addition of a glutamate residue to dihydropteroate (7,8-dihydropteroate or H2Pte) to form dihydrofolate (7,8-dihydrofolate monoglutamate or H2Pte-Glu). Also catalyzes successive additions of L-glutamate to tetrahydrofolate or 10-formyltetrahydrofolate or 5,10-methylenetetrahydrofolate, leading to folylpolyglutamate derivatives.</text>
</comment>
<sequence length="435" mass="48876">MQHQQLNAHSPLNEWLCYLEQQHYKAIDLGLERVASVAKQLDLLKPAPLVITVGGTNGKGTTCRLLEKVLSEIGLKVGVYSSPHLIRYNERVRIEQQELSDQQHSQSFAFIEQQRNQSLTYFEFSTLSALHLFKQAKLDAVILEVGLGGRLDATNIVDADIAVITSIDIDHTDFLGSEREQIAFEKAGIFRANKPAVIGEQHIPQSMLDYAQQLGCELACREQQWQFQQQGNTWCWQNQHTRLENLPLCQIPLANAATALAVLSFVPYSIPDKVIYQALQNVQLTGRFQYLTATQQQRLAQKFAQQDLPQIILDVAHNPHAAHYLAEKLQAIKAQHTNSKIVAICGILQDKDSQGIFKPLVPVIDQWYCISLQGTRGQSAQKLQKNLQALAKVDSYCAETLAEALAMALKNSQAQDYLIIFGSFYTVAELLWLLE</sequence>